<dbReference type="GO" id="GO:0005968">
    <property type="term" value="C:Rab-protein geranylgeranyltransferase complex"/>
    <property type="evidence" value="ECO:0007669"/>
    <property type="project" value="TreeGrafter"/>
</dbReference>
<keyword evidence="5 9" id="KW-0808">Transferase</keyword>
<dbReference type="EMBL" id="KQ981727">
    <property type="protein sequence ID" value="KYN36831.1"/>
    <property type="molecule type" value="Genomic_DNA"/>
</dbReference>
<gene>
    <name evidence="10" type="ORF">ALC56_08622</name>
</gene>
<evidence type="ECO:0000256" key="7">
    <source>
        <dbReference type="ARBA" id="ARBA00031267"/>
    </source>
</evidence>
<sequence length="598" mass="70842">MNSIHNPKAHCAIPSELVNQRAKVMRRFVAKRSVRRKTSRILYQDVFILQEKSHGRVKVRTTAEQEEIKKRERAIRVAQYKTDIATVFQKRKDKKWDDELLSVTKRMLLNNSDIYTLWNIRREFFENNEWNEEDYKQLLENEMSLTEQCLRDNPKSYSVWHQRCWVMEQMSEPDWKKELSLCAKCLNIDERNFHCWDYREFVVQKAGISNEEEFEFSTTKILNNFSNYSSWHYRSRILTKMFGTTSEEIPIVDDKYREELDLVMNATFTDPNDTSAWFYQRWLLDKCMTTCRLWRAQITKDTAIVVIDNNILIKSILLSLIVNGETIDAQWQLHPDEKFAKLRIAEFARSLEDLNSAKEVAIKLQDTVYQLLYSELEGAWIYKDNSSLHKQNSNDRQLNKQLKSYNQLSEMEPNNKWALLTSTLLMKKIDFNKFYNDILNNLSALSKIDSLRSKLLIEYKLLEMWKEENDLEIQSKIDLSGLDLTKLHNNHYFSFFKEVNLGANQLENSLYQLSTLQRCAKLSLSSNGLTSLKRFPTLYNLEVLSLRNNKLVSTKEIVNLIKRHKNLRRLDLRNNPVCQEIDIAKIQDTNSHVEICLQ</sequence>
<dbReference type="FunFam" id="1.25.40.120:FF:000035">
    <property type="entry name" value="Geranylgeranyl transferase type-2 subunit alpha"/>
    <property type="match status" value="1"/>
</dbReference>
<evidence type="ECO:0000256" key="6">
    <source>
        <dbReference type="ARBA" id="ARBA00022737"/>
    </source>
</evidence>
<evidence type="ECO:0000313" key="11">
    <source>
        <dbReference type="Proteomes" id="UP000078541"/>
    </source>
</evidence>
<name>A0A195F8X3_9HYME</name>
<reference evidence="10 11" key="1">
    <citation type="submission" date="2016-03" db="EMBL/GenBank/DDBJ databases">
        <title>Trachymyrmex septentrionalis WGS genome.</title>
        <authorList>
            <person name="Nygaard S."/>
            <person name="Hu H."/>
            <person name="Boomsma J."/>
            <person name="Zhang G."/>
        </authorList>
    </citation>
    <scope>NUCLEOTIDE SEQUENCE [LARGE SCALE GENOMIC DNA]</scope>
    <source>
        <strain evidence="10">Tsep2-gDNA-1</strain>
        <tissue evidence="10">Whole body</tissue>
    </source>
</reference>
<dbReference type="PANTHER" id="PTHR11129">
    <property type="entry name" value="PROTEIN FARNESYLTRANSFERASE ALPHA SUBUNIT/RAB GERANYLGERANYL TRANSFERASE ALPHA SUBUNIT"/>
    <property type="match status" value="1"/>
</dbReference>
<evidence type="ECO:0000313" key="10">
    <source>
        <dbReference type="EMBL" id="KYN36831.1"/>
    </source>
</evidence>
<accession>A0A195F8X3</accession>
<dbReference type="GO" id="GO:0004663">
    <property type="term" value="F:Rab geranylgeranyltransferase activity"/>
    <property type="evidence" value="ECO:0007669"/>
    <property type="project" value="UniProtKB-UniRule"/>
</dbReference>
<dbReference type="EC" id="2.5.1.60" evidence="2 9"/>
<evidence type="ECO:0000256" key="4">
    <source>
        <dbReference type="ARBA" id="ARBA00022602"/>
    </source>
</evidence>
<evidence type="ECO:0000256" key="2">
    <source>
        <dbReference type="ARBA" id="ARBA00012656"/>
    </source>
</evidence>
<dbReference type="Gene3D" id="2.60.40.1130">
    <property type="entry name" value="Rab geranylgeranyltransferase alpha-subunit, insert domain"/>
    <property type="match status" value="1"/>
</dbReference>
<dbReference type="Pfam" id="PF01239">
    <property type="entry name" value="PPTA"/>
    <property type="match status" value="4"/>
</dbReference>
<dbReference type="PROSITE" id="PS51147">
    <property type="entry name" value="PFTA"/>
    <property type="match status" value="5"/>
</dbReference>
<evidence type="ECO:0000256" key="9">
    <source>
        <dbReference type="RuleBase" id="RU367120"/>
    </source>
</evidence>
<dbReference type="PANTHER" id="PTHR11129:SF2">
    <property type="entry name" value="GERANYLGERANYL TRANSFERASE TYPE-2 SUBUNIT ALPHA"/>
    <property type="match status" value="1"/>
</dbReference>
<dbReference type="GO" id="GO:0097354">
    <property type="term" value="P:prenylation"/>
    <property type="evidence" value="ECO:0007669"/>
    <property type="project" value="UniProtKB-UniRule"/>
</dbReference>
<keyword evidence="11" id="KW-1185">Reference proteome</keyword>
<evidence type="ECO:0000256" key="3">
    <source>
        <dbReference type="ARBA" id="ARBA00014772"/>
    </source>
</evidence>
<keyword evidence="4 9" id="KW-0637">Prenyltransferase</keyword>
<dbReference type="InterPro" id="IPR001611">
    <property type="entry name" value="Leu-rich_rpt"/>
</dbReference>
<dbReference type="Gene3D" id="1.25.40.120">
    <property type="entry name" value="Protein prenylyltransferase"/>
    <property type="match status" value="1"/>
</dbReference>
<dbReference type="PROSITE" id="PS51450">
    <property type="entry name" value="LRR"/>
    <property type="match status" value="1"/>
</dbReference>
<dbReference type="InterPro" id="IPR032675">
    <property type="entry name" value="LRR_dom_sf"/>
</dbReference>
<evidence type="ECO:0000256" key="1">
    <source>
        <dbReference type="ARBA" id="ARBA00006734"/>
    </source>
</evidence>
<dbReference type="Gene3D" id="3.80.10.10">
    <property type="entry name" value="Ribonuclease Inhibitor"/>
    <property type="match status" value="1"/>
</dbReference>
<dbReference type="AlphaFoldDB" id="A0A195F8X3"/>
<evidence type="ECO:0000256" key="8">
    <source>
        <dbReference type="ARBA" id="ARBA00047658"/>
    </source>
</evidence>
<dbReference type="STRING" id="34720.A0A195F8X3"/>
<dbReference type="SUPFAM" id="SSF48439">
    <property type="entry name" value="Protein prenylyltransferase"/>
    <property type="match status" value="1"/>
</dbReference>
<comment type="function">
    <text evidence="9">Catalyzes the transfer of a geranyl-geranyl moiety from geranyl-geranyl pyrophosphate to cysteines occuring in specific C-terminal amino acid sequences.</text>
</comment>
<comment type="catalytic activity">
    <reaction evidence="8 9">
        <text>geranylgeranyl diphosphate + L-cysteinyl-[protein] = S-geranylgeranyl-L-cysteinyl-[protein] + diphosphate</text>
        <dbReference type="Rhea" id="RHEA:21240"/>
        <dbReference type="Rhea" id="RHEA-COMP:10131"/>
        <dbReference type="Rhea" id="RHEA-COMP:11537"/>
        <dbReference type="ChEBI" id="CHEBI:29950"/>
        <dbReference type="ChEBI" id="CHEBI:33019"/>
        <dbReference type="ChEBI" id="CHEBI:57533"/>
        <dbReference type="ChEBI" id="CHEBI:86021"/>
        <dbReference type="EC" id="2.5.1.60"/>
    </reaction>
</comment>
<dbReference type="InterPro" id="IPR002088">
    <property type="entry name" value="Prenyl_trans_a"/>
</dbReference>
<comment type="similarity">
    <text evidence="1 9">Belongs to the protein prenyltransferase subunit alpha family.</text>
</comment>
<organism evidence="10 11">
    <name type="scientific">Trachymyrmex septentrionalis</name>
    <dbReference type="NCBI Taxonomy" id="34720"/>
    <lineage>
        <taxon>Eukaryota</taxon>
        <taxon>Metazoa</taxon>
        <taxon>Ecdysozoa</taxon>
        <taxon>Arthropoda</taxon>
        <taxon>Hexapoda</taxon>
        <taxon>Insecta</taxon>
        <taxon>Pterygota</taxon>
        <taxon>Neoptera</taxon>
        <taxon>Endopterygota</taxon>
        <taxon>Hymenoptera</taxon>
        <taxon>Apocrita</taxon>
        <taxon>Aculeata</taxon>
        <taxon>Formicoidea</taxon>
        <taxon>Formicidae</taxon>
        <taxon>Myrmicinae</taxon>
        <taxon>Trachymyrmex</taxon>
    </lineage>
</organism>
<dbReference type="SUPFAM" id="SSF52058">
    <property type="entry name" value="L domain-like"/>
    <property type="match status" value="1"/>
</dbReference>
<keyword evidence="6" id="KW-0677">Repeat</keyword>
<evidence type="ECO:0000256" key="5">
    <source>
        <dbReference type="ARBA" id="ARBA00022679"/>
    </source>
</evidence>
<dbReference type="Proteomes" id="UP000078541">
    <property type="component" value="Unassembled WGS sequence"/>
</dbReference>
<proteinExistence type="inferred from homology"/>
<protein>
    <recommendedName>
        <fullName evidence="3 9">Geranylgeranyl transferase type-2 subunit alpha</fullName>
        <ecNumber evidence="2 9">2.5.1.60</ecNumber>
    </recommendedName>
    <alternativeName>
        <fullName evidence="7 9">Geranylgeranyl transferase type II subunit alpha</fullName>
    </alternativeName>
</protein>